<evidence type="ECO:0000256" key="1">
    <source>
        <dbReference type="SAM" id="MobiDB-lite"/>
    </source>
</evidence>
<evidence type="ECO:0000313" key="2">
    <source>
        <dbReference type="EMBL" id="RZT84639.1"/>
    </source>
</evidence>
<accession>A0A4Q7UX02</accession>
<dbReference type="EMBL" id="SHKL01000001">
    <property type="protein sequence ID" value="RZT84639.1"/>
    <property type="molecule type" value="Genomic_DNA"/>
</dbReference>
<feature type="region of interest" description="Disordered" evidence="1">
    <location>
        <begin position="59"/>
        <end position="105"/>
    </location>
</feature>
<dbReference type="AlphaFoldDB" id="A0A4Q7UX02"/>
<name>A0A4Q7UX02_PSEST</name>
<comment type="caution">
    <text evidence="2">The sequence shown here is derived from an EMBL/GenBank/DDBJ whole genome shotgun (WGS) entry which is preliminary data.</text>
</comment>
<evidence type="ECO:0000313" key="3">
    <source>
        <dbReference type="Proteomes" id="UP000291591"/>
    </source>
</evidence>
<dbReference type="RefSeq" id="WP_130289217.1">
    <property type="nucleotide sequence ID" value="NZ_SHKL01000001.1"/>
</dbReference>
<dbReference type="Proteomes" id="UP000291591">
    <property type="component" value="Unassembled WGS sequence"/>
</dbReference>
<organism evidence="2 3">
    <name type="scientific">Pseudonocardia sediminis</name>
    <dbReference type="NCBI Taxonomy" id="1397368"/>
    <lineage>
        <taxon>Bacteria</taxon>
        <taxon>Bacillati</taxon>
        <taxon>Actinomycetota</taxon>
        <taxon>Actinomycetes</taxon>
        <taxon>Pseudonocardiales</taxon>
        <taxon>Pseudonocardiaceae</taxon>
        <taxon>Pseudonocardia</taxon>
    </lineage>
</organism>
<proteinExistence type="predicted"/>
<sequence>MNPTVLTAVSAAALVLALAVAIGLAVQSRRLHRLRDELVTRNTDVACLRSELDTARLGGPVAVEGPDRSSVARPEVPRPRVATSPTAWRRARGGGAVRTRRSVTR</sequence>
<reference evidence="2 3" key="1">
    <citation type="submission" date="2019-02" db="EMBL/GenBank/DDBJ databases">
        <title>Sequencing the genomes of 1000 actinobacteria strains.</title>
        <authorList>
            <person name="Klenk H.-P."/>
        </authorList>
    </citation>
    <scope>NUCLEOTIDE SEQUENCE [LARGE SCALE GENOMIC DNA]</scope>
    <source>
        <strain evidence="2 3">DSM 45779</strain>
    </source>
</reference>
<protein>
    <submittedName>
        <fullName evidence="2">Uncharacterized protein</fullName>
    </submittedName>
</protein>
<keyword evidence="3" id="KW-1185">Reference proteome</keyword>
<gene>
    <name evidence="2" type="ORF">EV383_1490</name>
</gene>